<keyword evidence="3" id="KW-0378">Hydrolase</keyword>
<feature type="region of interest" description="Disordered" evidence="1">
    <location>
        <begin position="19"/>
        <end position="39"/>
    </location>
</feature>
<feature type="compositionally biased region" description="Gly residues" evidence="1">
    <location>
        <begin position="23"/>
        <end position="33"/>
    </location>
</feature>
<dbReference type="InterPro" id="IPR050266">
    <property type="entry name" value="AB_hydrolase_sf"/>
</dbReference>
<dbReference type="RefSeq" id="WP_193123415.1">
    <property type="nucleotide sequence ID" value="NZ_JADBGI010000018.1"/>
</dbReference>
<reference evidence="3 4" key="1">
    <citation type="submission" date="2020-09" db="EMBL/GenBank/DDBJ databases">
        <title>Diversity and distribution of actinomycetes associated with coral in the coast of Hainan.</title>
        <authorList>
            <person name="Li F."/>
        </authorList>
    </citation>
    <scope>NUCLEOTIDE SEQUENCE [LARGE SCALE GENOMIC DNA]</scope>
    <source>
        <strain evidence="3 4">HNM0947</strain>
    </source>
</reference>
<dbReference type="Gene3D" id="3.40.50.1820">
    <property type="entry name" value="alpha/beta hydrolase"/>
    <property type="match status" value="1"/>
</dbReference>
<name>A0ABR9PAE8_9ACTN</name>
<evidence type="ECO:0000256" key="1">
    <source>
        <dbReference type="SAM" id="MobiDB-lite"/>
    </source>
</evidence>
<dbReference type="PANTHER" id="PTHR43798">
    <property type="entry name" value="MONOACYLGLYCEROL LIPASE"/>
    <property type="match status" value="1"/>
</dbReference>
<dbReference type="SUPFAM" id="SSF53474">
    <property type="entry name" value="alpha/beta-Hydrolases"/>
    <property type="match status" value="1"/>
</dbReference>
<protein>
    <submittedName>
        <fullName evidence="3">Alpha/beta hydrolase</fullName>
    </submittedName>
</protein>
<dbReference type="InterPro" id="IPR029058">
    <property type="entry name" value="AB_hydrolase_fold"/>
</dbReference>
<dbReference type="Pfam" id="PF12697">
    <property type="entry name" value="Abhydrolase_6"/>
    <property type="match status" value="1"/>
</dbReference>
<accession>A0ABR9PAE8</accession>
<keyword evidence="4" id="KW-1185">Reference proteome</keyword>
<evidence type="ECO:0000259" key="2">
    <source>
        <dbReference type="Pfam" id="PF12697"/>
    </source>
</evidence>
<comment type="caution">
    <text evidence="3">The sequence shown here is derived from an EMBL/GenBank/DDBJ whole genome shotgun (WGS) entry which is preliminary data.</text>
</comment>
<evidence type="ECO:0000313" key="3">
    <source>
        <dbReference type="EMBL" id="MBE3000813.1"/>
    </source>
</evidence>
<dbReference type="GO" id="GO:0016787">
    <property type="term" value="F:hydrolase activity"/>
    <property type="evidence" value="ECO:0007669"/>
    <property type="project" value="UniProtKB-KW"/>
</dbReference>
<dbReference type="EMBL" id="JADBGI010000018">
    <property type="protein sequence ID" value="MBE3000813.1"/>
    <property type="molecule type" value="Genomic_DNA"/>
</dbReference>
<evidence type="ECO:0000313" key="4">
    <source>
        <dbReference type="Proteomes" id="UP000806528"/>
    </source>
</evidence>
<sequence>MAPEQIHLPIADGALAALDFGGPDPGSGSGSGTASGPPVLLVHGSGHNAAAWTDVAPHLAQHRRVVAVDLRGHGRTPLESDRAEQYWRDLAAATRALGWENPLLVGHSMGGYAVTAVTAAGLVDPAAVCIVDGLVLDDRRTAVTQQAYWSTPEALEQIRDRFGYGWSATEDEMRAYIDRSVREAPEDWLNAGSRPELVRDVLERSFTRRGDRWLRRPTAEQIAVISSPAPDADVYPSVDVYDLLTCPVTIVLPDEGFYADRRDEVRALVEGRPERALVEMHTHHNVPMAAPEELARIILATP</sequence>
<organism evidence="3 4">
    <name type="scientific">Nocardiopsis coralli</name>
    <dbReference type="NCBI Taxonomy" id="2772213"/>
    <lineage>
        <taxon>Bacteria</taxon>
        <taxon>Bacillati</taxon>
        <taxon>Actinomycetota</taxon>
        <taxon>Actinomycetes</taxon>
        <taxon>Streptosporangiales</taxon>
        <taxon>Nocardiopsidaceae</taxon>
        <taxon>Nocardiopsis</taxon>
    </lineage>
</organism>
<feature type="domain" description="AB hydrolase-1" evidence="2">
    <location>
        <begin position="39"/>
        <end position="296"/>
    </location>
</feature>
<proteinExistence type="predicted"/>
<gene>
    <name evidence="3" type="ORF">IDM40_19250</name>
</gene>
<dbReference type="PANTHER" id="PTHR43798:SF33">
    <property type="entry name" value="HYDROLASE, PUTATIVE (AFU_ORTHOLOGUE AFUA_2G14860)-RELATED"/>
    <property type="match status" value="1"/>
</dbReference>
<dbReference type="Proteomes" id="UP000806528">
    <property type="component" value="Unassembled WGS sequence"/>
</dbReference>
<dbReference type="InterPro" id="IPR000073">
    <property type="entry name" value="AB_hydrolase_1"/>
</dbReference>